<evidence type="ECO:0000313" key="8">
    <source>
        <dbReference type="EMBL" id="HJB06897.1"/>
    </source>
</evidence>
<dbReference type="GO" id="GO:0006352">
    <property type="term" value="P:DNA-templated transcription initiation"/>
    <property type="evidence" value="ECO:0007669"/>
    <property type="project" value="InterPro"/>
</dbReference>
<proteinExistence type="inferred from homology"/>
<dbReference type="InterPro" id="IPR036388">
    <property type="entry name" value="WH-like_DNA-bd_sf"/>
</dbReference>
<evidence type="ECO:0000256" key="4">
    <source>
        <dbReference type="ARBA" id="ARBA00023163"/>
    </source>
</evidence>
<keyword evidence="2" id="KW-0805">Transcription regulation</keyword>
<dbReference type="NCBIfam" id="TIGR02937">
    <property type="entry name" value="sigma70-ECF"/>
    <property type="match status" value="1"/>
</dbReference>
<gene>
    <name evidence="8" type="ORF">H9716_03430</name>
</gene>
<dbReference type="Gene3D" id="1.10.1740.10">
    <property type="match status" value="1"/>
</dbReference>
<dbReference type="AlphaFoldDB" id="A0A9D2L6H1"/>
<protein>
    <submittedName>
        <fullName evidence="8">RNA polymerase sigma factor</fullName>
    </submittedName>
</protein>
<comment type="caution">
    <text evidence="8">The sequence shown here is derived from an EMBL/GenBank/DDBJ whole genome shotgun (WGS) entry which is preliminary data.</text>
</comment>
<dbReference type="GO" id="GO:0016987">
    <property type="term" value="F:sigma factor activity"/>
    <property type="evidence" value="ECO:0007669"/>
    <property type="project" value="UniProtKB-KW"/>
</dbReference>
<dbReference type="InterPro" id="IPR014284">
    <property type="entry name" value="RNA_pol_sigma-70_dom"/>
</dbReference>
<feature type="domain" description="RNA polymerase sigma-70 region 2" evidence="6">
    <location>
        <begin position="23"/>
        <end position="89"/>
    </location>
</feature>
<dbReference type="InterPro" id="IPR013324">
    <property type="entry name" value="RNA_pol_sigma_r3/r4-like"/>
</dbReference>
<dbReference type="PANTHER" id="PTHR43133">
    <property type="entry name" value="RNA POLYMERASE ECF-TYPE SIGMA FACTO"/>
    <property type="match status" value="1"/>
</dbReference>
<keyword evidence="4" id="KW-0804">Transcription</keyword>
<dbReference type="SUPFAM" id="SSF88659">
    <property type="entry name" value="Sigma3 and sigma4 domains of RNA polymerase sigma factors"/>
    <property type="match status" value="1"/>
</dbReference>
<reference evidence="8" key="2">
    <citation type="submission" date="2021-04" db="EMBL/GenBank/DDBJ databases">
        <authorList>
            <person name="Gilroy R."/>
        </authorList>
    </citation>
    <scope>NUCLEOTIDE SEQUENCE</scope>
    <source>
        <strain evidence="8">CHK188-4685</strain>
    </source>
</reference>
<dbReference type="InterPro" id="IPR007627">
    <property type="entry name" value="RNA_pol_sigma70_r2"/>
</dbReference>
<name>A0A9D2L6H1_9FIRM</name>
<dbReference type="InterPro" id="IPR013249">
    <property type="entry name" value="RNA_pol_sigma70_r4_t2"/>
</dbReference>
<accession>A0A9D2L6H1</accession>
<evidence type="ECO:0000256" key="1">
    <source>
        <dbReference type="ARBA" id="ARBA00010641"/>
    </source>
</evidence>
<dbReference type="Proteomes" id="UP000886804">
    <property type="component" value="Unassembled WGS sequence"/>
</dbReference>
<evidence type="ECO:0000256" key="2">
    <source>
        <dbReference type="ARBA" id="ARBA00023015"/>
    </source>
</evidence>
<dbReference type="GO" id="GO:0003677">
    <property type="term" value="F:DNA binding"/>
    <property type="evidence" value="ECO:0007669"/>
    <property type="project" value="InterPro"/>
</dbReference>
<dbReference type="Gene3D" id="1.10.10.10">
    <property type="entry name" value="Winged helix-like DNA-binding domain superfamily/Winged helix DNA-binding domain"/>
    <property type="match status" value="1"/>
</dbReference>
<dbReference type="Pfam" id="PF04542">
    <property type="entry name" value="Sigma70_r2"/>
    <property type="match status" value="1"/>
</dbReference>
<comment type="similarity">
    <text evidence="1">Belongs to the sigma-70 factor family. ECF subfamily.</text>
</comment>
<dbReference type="InterPro" id="IPR013325">
    <property type="entry name" value="RNA_pol_sigma_r2"/>
</dbReference>
<feature type="region of interest" description="Disordered" evidence="5">
    <location>
        <begin position="172"/>
        <end position="194"/>
    </location>
</feature>
<dbReference type="EMBL" id="DWYS01000043">
    <property type="protein sequence ID" value="HJB06897.1"/>
    <property type="molecule type" value="Genomic_DNA"/>
</dbReference>
<sequence length="194" mass="22537">MTVEEQLLEGIARKDQEAFREFYGRTVRPVHSYILSLTGSRQEAEDVMQDTFLKIWTCAGEYQAKGKPLAWVFTIARNQCYMRFREQKKRGETCLEELEGPEMGEHCLEIEQAPERQQLLWALSRLKEEDRQVVLLYAAAGMKHREIAGALGMPLSTELAKYSRSMKRLQEMLRGQEQGNTEREESSLKEKSEK</sequence>
<feature type="compositionally biased region" description="Basic and acidic residues" evidence="5">
    <location>
        <begin position="180"/>
        <end position="194"/>
    </location>
</feature>
<dbReference type="PANTHER" id="PTHR43133:SF62">
    <property type="entry name" value="RNA POLYMERASE SIGMA FACTOR SIGZ"/>
    <property type="match status" value="1"/>
</dbReference>
<evidence type="ECO:0000256" key="3">
    <source>
        <dbReference type="ARBA" id="ARBA00023082"/>
    </source>
</evidence>
<reference evidence="8" key="1">
    <citation type="journal article" date="2021" name="PeerJ">
        <title>Extensive microbial diversity within the chicken gut microbiome revealed by metagenomics and culture.</title>
        <authorList>
            <person name="Gilroy R."/>
            <person name="Ravi A."/>
            <person name="Getino M."/>
            <person name="Pursley I."/>
            <person name="Horton D.L."/>
            <person name="Alikhan N.F."/>
            <person name="Baker D."/>
            <person name="Gharbi K."/>
            <person name="Hall N."/>
            <person name="Watson M."/>
            <person name="Adriaenssens E.M."/>
            <person name="Foster-Nyarko E."/>
            <person name="Jarju S."/>
            <person name="Secka A."/>
            <person name="Antonio M."/>
            <person name="Oren A."/>
            <person name="Chaudhuri R.R."/>
            <person name="La Ragione R."/>
            <person name="Hildebrand F."/>
            <person name="Pallen M.J."/>
        </authorList>
    </citation>
    <scope>NUCLEOTIDE SEQUENCE</scope>
    <source>
        <strain evidence="8">CHK188-4685</strain>
    </source>
</reference>
<feature type="domain" description="RNA polymerase sigma factor 70 region 4 type 2" evidence="7">
    <location>
        <begin position="117"/>
        <end position="169"/>
    </location>
</feature>
<dbReference type="InterPro" id="IPR039425">
    <property type="entry name" value="RNA_pol_sigma-70-like"/>
</dbReference>
<dbReference type="Pfam" id="PF08281">
    <property type="entry name" value="Sigma70_r4_2"/>
    <property type="match status" value="1"/>
</dbReference>
<evidence type="ECO:0000256" key="5">
    <source>
        <dbReference type="SAM" id="MobiDB-lite"/>
    </source>
</evidence>
<evidence type="ECO:0000259" key="7">
    <source>
        <dbReference type="Pfam" id="PF08281"/>
    </source>
</evidence>
<keyword evidence="3" id="KW-0731">Sigma factor</keyword>
<evidence type="ECO:0000313" key="9">
    <source>
        <dbReference type="Proteomes" id="UP000886804"/>
    </source>
</evidence>
<dbReference type="SUPFAM" id="SSF88946">
    <property type="entry name" value="Sigma2 domain of RNA polymerase sigma factors"/>
    <property type="match status" value="1"/>
</dbReference>
<organism evidence="8 9">
    <name type="scientific">Candidatus Enterocloster faecavium</name>
    <dbReference type="NCBI Taxonomy" id="2838560"/>
    <lineage>
        <taxon>Bacteria</taxon>
        <taxon>Bacillati</taxon>
        <taxon>Bacillota</taxon>
        <taxon>Clostridia</taxon>
        <taxon>Lachnospirales</taxon>
        <taxon>Lachnospiraceae</taxon>
        <taxon>Enterocloster</taxon>
    </lineage>
</organism>
<evidence type="ECO:0000259" key="6">
    <source>
        <dbReference type="Pfam" id="PF04542"/>
    </source>
</evidence>